<comment type="function">
    <text evidence="1">Required for the transposition of the insertion element.</text>
</comment>
<proteinExistence type="inferred from homology"/>
<evidence type="ECO:0000313" key="6">
    <source>
        <dbReference type="EMBL" id="MBC3863323.1"/>
    </source>
</evidence>
<protein>
    <submittedName>
        <fullName evidence="6">Transposase</fullName>
    </submittedName>
</protein>
<dbReference type="RefSeq" id="WP_186913259.1">
    <property type="nucleotide sequence ID" value="NZ_JACOFV010000013.1"/>
</dbReference>
<dbReference type="GO" id="GO:0006313">
    <property type="term" value="P:DNA transposition"/>
    <property type="evidence" value="ECO:0007669"/>
    <property type="project" value="InterPro"/>
</dbReference>
<accession>A0A923KPY7</accession>
<evidence type="ECO:0000256" key="5">
    <source>
        <dbReference type="ARBA" id="ARBA00023172"/>
    </source>
</evidence>
<name>A0A923KPY7_9BURK</name>
<dbReference type="AlphaFoldDB" id="A0A923KPY7"/>
<organism evidence="6 7">
    <name type="scientific">Undibacterium jejuense</name>
    <dbReference type="NCBI Taxonomy" id="1344949"/>
    <lineage>
        <taxon>Bacteria</taxon>
        <taxon>Pseudomonadati</taxon>
        <taxon>Pseudomonadota</taxon>
        <taxon>Betaproteobacteria</taxon>
        <taxon>Burkholderiales</taxon>
        <taxon>Oxalobacteraceae</taxon>
        <taxon>Undibacterium</taxon>
    </lineage>
</organism>
<keyword evidence="7" id="KW-1185">Reference proteome</keyword>
<dbReference type="GO" id="GO:0004803">
    <property type="term" value="F:transposase activity"/>
    <property type="evidence" value="ECO:0007669"/>
    <property type="project" value="InterPro"/>
</dbReference>
<comment type="similarity">
    <text evidence="2">Belongs to the transposase mutator family.</text>
</comment>
<keyword evidence="4" id="KW-0238">DNA-binding</keyword>
<dbReference type="Proteomes" id="UP000634011">
    <property type="component" value="Unassembled WGS sequence"/>
</dbReference>
<gene>
    <name evidence="6" type="ORF">H8K32_14545</name>
</gene>
<dbReference type="EMBL" id="JACOFV010000013">
    <property type="protein sequence ID" value="MBC3863323.1"/>
    <property type="molecule type" value="Genomic_DNA"/>
</dbReference>
<evidence type="ECO:0000256" key="4">
    <source>
        <dbReference type="ARBA" id="ARBA00023125"/>
    </source>
</evidence>
<keyword evidence="5" id="KW-0233">DNA recombination</keyword>
<keyword evidence="3" id="KW-0815">Transposition</keyword>
<evidence type="ECO:0000256" key="1">
    <source>
        <dbReference type="ARBA" id="ARBA00002190"/>
    </source>
</evidence>
<dbReference type="Pfam" id="PF00872">
    <property type="entry name" value="Transposase_mut"/>
    <property type="match status" value="1"/>
</dbReference>
<reference evidence="6" key="1">
    <citation type="submission" date="2020-08" db="EMBL/GenBank/DDBJ databases">
        <title>Novel species isolated from subtropical streams in China.</title>
        <authorList>
            <person name="Lu H."/>
        </authorList>
    </citation>
    <scope>NUCLEOTIDE SEQUENCE</scope>
    <source>
        <strain evidence="6">KACC 12607</strain>
    </source>
</reference>
<comment type="caution">
    <text evidence="6">The sequence shown here is derived from an EMBL/GenBank/DDBJ whole genome shotgun (WGS) entry which is preliminary data.</text>
</comment>
<dbReference type="InterPro" id="IPR001207">
    <property type="entry name" value="Transposase_mutator"/>
</dbReference>
<dbReference type="GO" id="GO:0003677">
    <property type="term" value="F:DNA binding"/>
    <property type="evidence" value="ECO:0007669"/>
    <property type="project" value="UniProtKB-KW"/>
</dbReference>
<sequence>MLTQFETKWGKDYQTIAILATQLGTHLITPFFDYQPKNRKAIHTTDAMVSINMSLRKVIKTRSSFPTDDLASTHCFT</sequence>
<evidence type="ECO:0000256" key="2">
    <source>
        <dbReference type="ARBA" id="ARBA00010961"/>
    </source>
</evidence>
<evidence type="ECO:0000256" key="3">
    <source>
        <dbReference type="ARBA" id="ARBA00022578"/>
    </source>
</evidence>
<evidence type="ECO:0000313" key="7">
    <source>
        <dbReference type="Proteomes" id="UP000634011"/>
    </source>
</evidence>